<evidence type="ECO:0000313" key="2">
    <source>
        <dbReference type="EMBL" id="KAL2073259.1"/>
    </source>
</evidence>
<gene>
    <name evidence="2" type="ORF">VTL71DRAFT_10583</name>
</gene>
<sequence>MTGFSEMDWCIGLAMWIGVFGLKAPSAFWLYKRWDGTIWLIDREQRFGLDWLAVGVNGLPGRSRGELAYCMTMMTMMIL</sequence>
<accession>A0ABR4CTN7</accession>
<keyword evidence="1" id="KW-1133">Transmembrane helix</keyword>
<evidence type="ECO:0000313" key="3">
    <source>
        <dbReference type="Proteomes" id="UP001595075"/>
    </source>
</evidence>
<reference evidence="2 3" key="1">
    <citation type="journal article" date="2024" name="Commun. Biol.">
        <title>Comparative genomic analysis of thermophilic fungi reveals convergent evolutionary adaptations and gene losses.</title>
        <authorList>
            <person name="Steindorff A.S."/>
            <person name="Aguilar-Pontes M.V."/>
            <person name="Robinson A.J."/>
            <person name="Andreopoulos B."/>
            <person name="LaButti K."/>
            <person name="Kuo A."/>
            <person name="Mondo S."/>
            <person name="Riley R."/>
            <person name="Otillar R."/>
            <person name="Haridas S."/>
            <person name="Lipzen A."/>
            <person name="Grimwood J."/>
            <person name="Schmutz J."/>
            <person name="Clum A."/>
            <person name="Reid I.D."/>
            <person name="Moisan M.C."/>
            <person name="Butler G."/>
            <person name="Nguyen T.T.M."/>
            <person name="Dewar K."/>
            <person name="Conant G."/>
            <person name="Drula E."/>
            <person name="Henrissat B."/>
            <person name="Hansel C."/>
            <person name="Singer S."/>
            <person name="Hutchinson M.I."/>
            <person name="de Vries R.P."/>
            <person name="Natvig D.O."/>
            <person name="Powell A.J."/>
            <person name="Tsang A."/>
            <person name="Grigoriev I.V."/>
        </authorList>
    </citation>
    <scope>NUCLEOTIDE SEQUENCE [LARGE SCALE GENOMIC DNA]</scope>
    <source>
        <strain evidence="2 3">CBS 494.80</strain>
    </source>
</reference>
<dbReference type="Proteomes" id="UP001595075">
    <property type="component" value="Unassembled WGS sequence"/>
</dbReference>
<keyword evidence="3" id="KW-1185">Reference proteome</keyword>
<comment type="caution">
    <text evidence="2">The sequence shown here is derived from an EMBL/GenBank/DDBJ whole genome shotgun (WGS) entry which is preliminary data.</text>
</comment>
<proteinExistence type="predicted"/>
<protein>
    <submittedName>
        <fullName evidence="2">Uncharacterized protein</fullName>
    </submittedName>
</protein>
<evidence type="ECO:0000256" key="1">
    <source>
        <dbReference type="SAM" id="Phobius"/>
    </source>
</evidence>
<name>A0ABR4CTN7_9HELO</name>
<keyword evidence="1" id="KW-0812">Transmembrane</keyword>
<organism evidence="2 3">
    <name type="scientific">Oculimacula yallundae</name>
    <dbReference type="NCBI Taxonomy" id="86028"/>
    <lineage>
        <taxon>Eukaryota</taxon>
        <taxon>Fungi</taxon>
        <taxon>Dikarya</taxon>
        <taxon>Ascomycota</taxon>
        <taxon>Pezizomycotina</taxon>
        <taxon>Leotiomycetes</taxon>
        <taxon>Helotiales</taxon>
        <taxon>Ploettnerulaceae</taxon>
        <taxon>Oculimacula</taxon>
    </lineage>
</organism>
<keyword evidence="1" id="KW-0472">Membrane</keyword>
<dbReference type="EMBL" id="JAZHXI010000003">
    <property type="protein sequence ID" value="KAL2073259.1"/>
    <property type="molecule type" value="Genomic_DNA"/>
</dbReference>
<feature type="transmembrane region" description="Helical" evidence="1">
    <location>
        <begin position="12"/>
        <end position="31"/>
    </location>
</feature>